<proteinExistence type="predicted"/>
<comment type="caution">
    <text evidence="1">The sequence shown here is derived from an EMBL/GenBank/DDBJ whole genome shotgun (WGS) entry which is preliminary data.</text>
</comment>
<gene>
    <name evidence="1" type="ORF">AMORRO_LOCUS11479</name>
</gene>
<keyword evidence="2" id="KW-1185">Reference proteome</keyword>
<dbReference type="AlphaFoldDB" id="A0A9N9ERQ2"/>
<evidence type="ECO:0000313" key="2">
    <source>
        <dbReference type="Proteomes" id="UP000789342"/>
    </source>
</evidence>
<evidence type="ECO:0000313" key="1">
    <source>
        <dbReference type="EMBL" id="CAG8687185.1"/>
    </source>
</evidence>
<accession>A0A9N9ERQ2</accession>
<name>A0A9N9ERQ2_9GLOM</name>
<dbReference type="EMBL" id="CAJVPV010014662">
    <property type="protein sequence ID" value="CAG8687185.1"/>
    <property type="molecule type" value="Genomic_DNA"/>
</dbReference>
<dbReference type="Proteomes" id="UP000789342">
    <property type="component" value="Unassembled WGS sequence"/>
</dbReference>
<sequence>MSKAPALELIKCNTTLNEDGKVVGDEYCKQELGPGYVCATSSPAGYCIYACHDNPEDCAKTQYCDTIVSPEHPRWLCTCEVDEDCLKPSIGTAFCNKTFNHCEGSYQ</sequence>
<protein>
    <submittedName>
        <fullName evidence="1">16511_t:CDS:1</fullName>
    </submittedName>
</protein>
<organism evidence="1 2">
    <name type="scientific">Acaulospora morrowiae</name>
    <dbReference type="NCBI Taxonomy" id="94023"/>
    <lineage>
        <taxon>Eukaryota</taxon>
        <taxon>Fungi</taxon>
        <taxon>Fungi incertae sedis</taxon>
        <taxon>Mucoromycota</taxon>
        <taxon>Glomeromycotina</taxon>
        <taxon>Glomeromycetes</taxon>
        <taxon>Diversisporales</taxon>
        <taxon>Acaulosporaceae</taxon>
        <taxon>Acaulospora</taxon>
    </lineage>
</organism>
<reference evidence="1" key="1">
    <citation type="submission" date="2021-06" db="EMBL/GenBank/DDBJ databases">
        <authorList>
            <person name="Kallberg Y."/>
            <person name="Tangrot J."/>
            <person name="Rosling A."/>
        </authorList>
    </citation>
    <scope>NUCLEOTIDE SEQUENCE</scope>
    <source>
        <strain evidence="1">CL551</strain>
    </source>
</reference>